<evidence type="ECO:0000256" key="3">
    <source>
        <dbReference type="ARBA" id="ARBA00022553"/>
    </source>
</evidence>
<dbReference type="PANTHER" id="PTHR41523:SF8">
    <property type="entry name" value="ETHYLENE RESPONSE SENSOR PROTEIN"/>
    <property type="match status" value="1"/>
</dbReference>
<keyword evidence="4 9" id="KW-0808">Transferase</keyword>
<dbReference type="InterPro" id="IPR036890">
    <property type="entry name" value="HATPase_C_sf"/>
</dbReference>
<dbReference type="InterPro" id="IPR003594">
    <property type="entry name" value="HATPase_dom"/>
</dbReference>
<dbReference type="RefSeq" id="WP_305106758.1">
    <property type="nucleotide sequence ID" value="NZ_JAUTWS010000036.1"/>
</dbReference>
<dbReference type="PANTHER" id="PTHR41523">
    <property type="entry name" value="TWO-COMPONENT SYSTEM SENSOR PROTEIN"/>
    <property type="match status" value="1"/>
</dbReference>
<gene>
    <name evidence="9" type="ORF">Q7A36_26400</name>
</gene>
<organism evidence="9 10">
    <name type="scientific">Paracraurococcus lichenis</name>
    <dbReference type="NCBI Taxonomy" id="3064888"/>
    <lineage>
        <taxon>Bacteria</taxon>
        <taxon>Pseudomonadati</taxon>
        <taxon>Pseudomonadota</taxon>
        <taxon>Alphaproteobacteria</taxon>
        <taxon>Acetobacterales</taxon>
        <taxon>Roseomonadaceae</taxon>
        <taxon>Paracraurococcus</taxon>
    </lineage>
</organism>
<evidence type="ECO:0000313" key="9">
    <source>
        <dbReference type="EMBL" id="MDO9711904.1"/>
    </source>
</evidence>
<dbReference type="PROSITE" id="PS50109">
    <property type="entry name" value="HIS_KIN"/>
    <property type="match status" value="1"/>
</dbReference>
<sequence length="243" mass="26087">MIQLANTQEWTAPPPEDAPYVPRLDPAELLVNEAHHRIKNSLQLVAAMLHLQARRHLDVPVLHDGLIQASRRVRAVAQVHERLHRHDGGELEAGAYLHDLCANLSRSLGLPTSRAVVVEASHVPLQPNRILGLGLIVTELVTNAVKHGITPYGMGEVRVVLAPGPDNTLRLLVADTGPGLPDSVLRGSAGGLGIRLVHHLTRTLGGRLEIDGTPPGARFTVRLAMESGNGDGRDTARNGEQCA</sequence>
<evidence type="ECO:0000256" key="7">
    <source>
        <dbReference type="ARBA" id="ARBA00022840"/>
    </source>
</evidence>
<dbReference type="PRINTS" id="PR00344">
    <property type="entry name" value="BCTRLSENSOR"/>
</dbReference>
<evidence type="ECO:0000256" key="6">
    <source>
        <dbReference type="ARBA" id="ARBA00022777"/>
    </source>
</evidence>
<dbReference type="InterPro" id="IPR011495">
    <property type="entry name" value="Sig_transdc_His_kin_sub2_dim/P"/>
</dbReference>
<evidence type="ECO:0000313" key="10">
    <source>
        <dbReference type="Proteomes" id="UP001243009"/>
    </source>
</evidence>
<keyword evidence="10" id="KW-1185">Reference proteome</keyword>
<dbReference type="Pfam" id="PF02518">
    <property type="entry name" value="HATPase_c"/>
    <property type="match status" value="1"/>
</dbReference>
<proteinExistence type="predicted"/>
<protein>
    <recommendedName>
        <fullName evidence="2">histidine kinase</fullName>
        <ecNumber evidence="2">2.7.13.3</ecNumber>
    </recommendedName>
</protein>
<evidence type="ECO:0000259" key="8">
    <source>
        <dbReference type="PROSITE" id="PS50109"/>
    </source>
</evidence>
<dbReference type="InterPro" id="IPR005467">
    <property type="entry name" value="His_kinase_dom"/>
</dbReference>
<dbReference type="EMBL" id="JAUTWS010000036">
    <property type="protein sequence ID" value="MDO9711904.1"/>
    <property type="molecule type" value="Genomic_DNA"/>
</dbReference>
<keyword evidence="5" id="KW-0547">Nucleotide-binding</keyword>
<dbReference type="SUPFAM" id="SSF55874">
    <property type="entry name" value="ATPase domain of HSP90 chaperone/DNA topoisomerase II/histidine kinase"/>
    <property type="match status" value="1"/>
</dbReference>
<comment type="catalytic activity">
    <reaction evidence="1">
        <text>ATP + protein L-histidine = ADP + protein N-phospho-L-histidine.</text>
        <dbReference type="EC" id="2.7.13.3"/>
    </reaction>
</comment>
<dbReference type="Gene3D" id="3.30.565.10">
    <property type="entry name" value="Histidine kinase-like ATPase, C-terminal domain"/>
    <property type="match status" value="1"/>
</dbReference>
<evidence type="ECO:0000256" key="2">
    <source>
        <dbReference type="ARBA" id="ARBA00012438"/>
    </source>
</evidence>
<evidence type="ECO:0000256" key="1">
    <source>
        <dbReference type="ARBA" id="ARBA00000085"/>
    </source>
</evidence>
<accession>A0ABT9E6V2</accession>
<evidence type="ECO:0000256" key="4">
    <source>
        <dbReference type="ARBA" id="ARBA00022679"/>
    </source>
</evidence>
<keyword evidence="7" id="KW-0067">ATP-binding</keyword>
<comment type="caution">
    <text evidence="9">The sequence shown here is derived from an EMBL/GenBank/DDBJ whole genome shotgun (WGS) entry which is preliminary data.</text>
</comment>
<keyword evidence="6 9" id="KW-0418">Kinase</keyword>
<dbReference type="Pfam" id="PF07568">
    <property type="entry name" value="HisKA_2"/>
    <property type="match status" value="1"/>
</dbReference>
<evidence type="ECO:0000256" key="5">
    <source>
        <dbReference type="ARBA" id="ARBA00022741"/>
    </source>
</evidence>
<dbReference type="CDD" id="cd16936">
    <property type="entry name" value="HATPase_RsbW-like"/>
    <property type="match status" value="1"/>
</dbReference>
<dbReference type="EC" id="2.7.13.3" evidence="2"/>
<feature type="domain" description="Histidine kinase" evidence="8">
    <location>
        <begin position="133"/>
        <end position="227"/>
    </location>
</feature>
<dbReference type="Proteomes" id="UP001243009">
    <property type="component" value="Unassembled WGS sequence"/>
</dbReference>
<name>A0ABT9E6V2_9PROT</name>
<dbReference type="InterPro" id="IPR004358">
    <property type="entry name" value="Sig_transdc_His_kin-like_C"/>
</dbReference>
<dbReference type="SMART" id="SM00387">
    <property type="entry name" value="HATPase_c"/>
    <property type="match status" value="1"/>
</dbReference>
<dbReference type="GO" id="GO:0004673">
    <property type="term" value="F:protein histidine kinase activity"/>
    <property type="evidence" value="ECO:0007669"/>
    <property type="project" value="UniProtKB-EC"/>
</dbReference>
<reference evidence="9 10" key="1">
    <citation type="submission" date="2023-08" db="EMBL/GenBank/DDBJ databases">
        <title>The draft genome sequence of Paracraurococcus sp. LOR1-02.</title>
        <authorList>
            <person name="Kingkaew E."/>
            <person name="Tanasupawat S."/>
        </authorList>
    </citation>
    <scope>NUCLEOTIDE SEQUENCE [LARGE SCALE GENOMIC DNA]</scope>
    <source>
        <strain evidence="9 10">LOR1-02</strain>
    </source>
</reference>
<keyword evidence="3" id="KW-0597">Phosphoprotein</keyword>